<accession>A0ABD6P2U0</accession>
<evidence type="ECO:0000256" key="1">
    <source>
        <dbReference type="SAM" id="MobiDB-lite"/>
    </source>
</evidence>
<feature type="region of interest" description="Disordered" evidence="1">
    <location>
        <begin position="374"/>
        <end position="523"/>
    </location>
</feature>
<dbReference type="EMBL" id="LZIT01000100">
    <property type="protein sequence ID" value="OBG40947.1"/>
    <property type="molecule type" value="Genomic_DNA"/>
</dbReference>
<evidence type="ECO:0000313" key="3">
    <source>
        <dbReference type="EMBL" id="OBG40947.1"/>
    </source>
</evidence>
<dbReference type="RefSeq" id="WP_068208088.1">
    <property type="nucleotide sequence ID" value="NZ_LZIT01000100.1"/>
</dbReference>
<evidence type="ECO:0000259" key="2">
    <source>
        <dbReference type="Pfam" id="PF02470"/>
    </source>
</evidence>
<feature type="domain" description="Mce/MlaD" evidence="2">
    <location>
        <begin position="42"/>
        <end position="117"/>
    </location>
</feature>
<feature type="compositionally biased region" description="Pro residues" evidence="1">
    <location>
        <begin position="436"/>
        <end position="445"/>
    </location>
</feature>
<dbReference type="PANTHER" id="PTHR33371:SF16">
    <property type="entry name" value="MCE-FAMILY PROTEIN MCE3F"/>
    <property type="match status" value="1"/>
</dbReference>
<feature type="compositionally biased region" description="Low complexity" evidence="1">
    <location>
        <begin position="446"/>
        <end position="455"/>
    </location>
</feature>
<organism evidence="3 4">
    <name type="scientific">Mycobacterium alsense</name>
    <dbReference type="NCBI Taxonomy" id="324058"/>
    <lineage>
        <taxon>Bacteria</taxon>
        <taxon>Bacillati</taxon>
        <taxon>Actinomycetota</taxon>
        <taxon>Actinomycetes</taxon>
        <taxon>Mycobacteriales</taxon>
        <taxon>Mycobacteriaceae</taxon>
        <taxon>Mycobacterium</taxon>
    </lineage>
</organism>
<dbReference type="InterPro" id="IPR052336">
    <property type="entry name" value="MlaD_Phospholipid_Transporter"/>
</dbReference>
<evidence type="ECO:0000313" key="4">
    <source>
        <dbReference type="Proteomes" id="UP000092086"/>
    </source>
</evidence>
<comment type="caution">
    <text evidence="3">The sequence shown here is derived from an EMBL/GenBank/DDBJ whole genome shotgun (WGS) entry which is preliminary data.</text>
</comment>
<dbReference type="InterPro" id="IPR005693">
    <property type="entry name" value="Mce"/>
</dbReference>
<reference evidence="3 4" key="1">
    <citation type="submission" date="2016-06" db="EMBL/GenBank/DDBJ databases">
        <authorList>
            <person name="Sutton G."/>
            <person name="Brinkac L."/>
            <person name="Sanka R."/>
            <person name="Adams M."/>
            <person name="Lau E."/>
            <person name="Sam S."/>
            <person name="Sreng N."/>
            <person name="Him V."/>
            <person name="Kerleguer A."/>
            <person name="Cheng S."/>
        </authorList>
    </citation>
    <scope>NUCLEOTIDE SEQUENCE [LARGE SCALE GENOMIC DNA]</scope>
    <source>
        <strain evidence="3 4">E2978</strain>
    </source>
</reference>
<proteinExistence type="predicted"/>
<dbReference type="Proteomes" id="UP000092086">
    <property type="component" value="Unassembled WGS sequence"/>
</dbReference>
<dbReference type="Pfam" id="PF02470">
    <property type="entry name" value="MlaD"/>
    <property type="match status" value="1"/>
</dbReference>
<dbReference type="PANTHER" id="PTHR33371">
    <property type="entry name" value="INTERMEMBRANE PHOSPHOLIPID TRANSPORT SYSTEM BINDING PROTEIN MLAD-RELATED"/>
    <property type="match status" value="1"/>
</dbReference>
<gene>
    <name evidence="3" type="ORF">A5672_13295</name>
</gene>
<dbReference type="InterPro" id="IPR003399">
    <property type="entry name" value="Mce/MlaD"/>
</dbReference>
<protein>
    <recommendedName>
        <fullName evidence="2">Mce/MlaD domain-containing protein</fullName>
    </recommendedName>
</protein>
<dbReference type="NCBIfam" id="TIGR00996">
    <property type="entry name" value="Mtu_fam_mce"/>
    <property type="match status" value="1"/>
</dbReference>
<sequence>MLTRVVKTQLVIFSIASVVGLTLMAFDYIQVQSFLGIGRMNVTLDLPATGGLYRFGRVTYRGVDIGKVTSIDLTHAGTKNAVVATLSIDGSKRIPADLEAHVRSVSAVGEMYVDLSPRSDSPPYLHNGSVIDARNASIPQPVGPMLDHLSALVGSIPKDKLHQLLDESSRGLGGAGYDLQSLLDSTSKLGGAANQVKDETTALTRDTAPLLDTQAQSTEAIRTWTRGLASVTEQLVADDPQFRTVLDKGPGFARETARQLEQLKLTLPVLLANLTTLGQLAVTYNAGLEQLLVLAPPLVSAVESAQPNRNASGLGLGSFRLSGISDPPPCTVGFLPPSSWRPAYDTTTIDTPNDIYCKLPQDSPVAVRGLRNFPCATKPGKRAPTAELCNSDQKYEPVAQRQPIIGPYPRDPNLEAQGVPPDSRWFPDQGLYAPPGQGPPAPPGPVSATPPTTLLVPPPASNAVLPPGLPREDSPVTTAPETPPDSHAATPVAPSSSHGGAATKPSVGVAQYDPRTGEYVTPDGRLYRQSDLVPSAAPRTWKDLIFAPSA</sequence>
<dbReference type="AlphaFoldDB" id="A0ABD6P2U0"/>
<name>A0ABD6P2U0_9MYCO</name>